<name>A0A427XE61_9TREE</name>
<dbReference type="Pfam" id="PF11528">
    <property type="entry name" value="DUF3224"/>
    <property type="match status" value="1"/>
</dbReference>
<dbReference type="InterPro" id="IPR023159">
    <property type="entry name" value="SO1590-like_sf"/>
</dbReference>
<dbReference type="RefSeq" id="XP_028472293.1">
    <property type="nucleotide sequence ID" value="XM_028619424.1"/>
</dbReference>
<dbReference type="GeneID" id="39588323"/>
<protein>
    <submittedName>
        <fullName evidence="1">Uncharacterized protein</fullName>
    </submittedName>
</protein>
<organism evidence="1 2">
    <name type="scientific">Apiotrichum porosum</name>
    <dbReference type="NCBI Taxonomy" id="105984"/>
    <lineage>
        <taxon>Eukaryota</taxon>
        <taxon>Fungi</taxon>
        <taxon>Dikarya</taxon>
        <taxon>Basidiomycota</taxon>
        <taxon>Agaricomycotina</taxon>
        <taxon>Tremellomycetes</taxon>
        <taxon>Trichosporonales</taxon>
        <taxon>Trichosporonaceae</taxon>
        <taxon>Apiotrichum</taxon>
    </lineage>
</organism>
<reference evidence="1 2" key="1">
    <citation type="submission" date="2018-11" db="EMBL/GenBank/DDBJ databases">
        <title>Genome sequence of Apiotrichum porosum DSM 27194.</title>
        <authorList>
            <person name="Aliyu H."/>
            <person name="Gorte O."/>
            <person name="Ochsenreither K."/>
        </authorList>
    </citation>
    <scope>NUCLEOTIDE SEQUENCE [LARGE SCALE GENOMIC DNA]</scope>
    <source>
        <strain evidence="1 2">DSM 27194</strain>
    </source>
</reference>
<accession>A0A427XE61</accession>
<proteinExistence type="predicted"/>
<dbReference type="InterPro" id="IPR021607">
    <property type="entry name" value="DUF3224"/>
</dbReference>
<sequence length="157" mass="17107">MVKKIDVHFKNGDWKEQPSGGGTLALRHSYGTKEIVFDGQEMKGKGFCSYTLAYHPGTEATATYDGQMVFHGTVLGKEGSVVFREHGQILNGKLSAIWTVIPQAATGELLGMSGRGAYEMIAGKSGLPVKGKLEVEFGEVPMMQPSVWRSTSIQYMM</sequence>
<evidence type="ECO:0000313" key="1">
    <source>
        <dbReference type="EMBL" id="RSH77146.1"/>
    </source>
</evidence>
<evidence type="ECO:0000313" key="2">
    <source>
        <dbReference type="Proteomes" id="UP000279236"/>
    </source>
</evidence>
<dbReference type="Gene3D" id="2.40.350.10">
    <property type="entry name" value="SO1590-like"/>
    <property type="match status" value="1"/>
</dbReference>
<gene>
    <name evidence="1" type="ORF">EHS24_003780</name>
</gene>
<keyword evidence="2" id="KW-1185">Reference proteome</keyword>
<dbReference type="EMBL" id="RSCE01000018">
    <property type="protein sequence ID" value="RSH77146.1"/>
    <property type="molecule type" value="Genomic_DNA"/>
</dbReference>
<comment type="caution">
    <text evidence="1">The sequence shown here is derived from an EMBL/GenBank/DDBJ whole genome shotgun (WGS) entry which is preliminary data.</text>
</comment>
<dbReference type="SUPFAM" id="SSF159238">
    <property type="entry name" value="SO1590-like"/>
    <property type="match status" value="1"/>
</dbReference>
<dbReference type="AlphaFoldDB" id="A0A427XE61"/>
<dbReference type="Proteomes" id="UP000279236">
    <property type="component" value="Unassembled WGS sequence"/>
</dbReference>